<dbReference type="Pfam" id="PF08031">
    <property type="entry name" value="BBE"/>
    <property type="match status" value="1"/>
</dbReference>
<dbReference type="InterPro" id="IPR012951">
    <property type="entry name" value="BBE"/>
</dbReference>
<evidence type="ECO:0000256" key="2">
    <source>
        <dbReference type="ARBA" id="ARBA00005466"/>
    </source>
</evidence>
<comment type="similarity">
    <text evidence="2">Belongs to the oxygen-dependent FAD-linked oxidoreductase family.</text>
</comment>
<dbReference type="PANTHER" id="PTHR42973:SF39">
    <property type="entry name" value="FAD-BINDING PCMH-TYPE DOMAIN-CONTAINING PROTEIN"/>
    <property type="match status" value="1"/>
</dbReference>
<dbReference type="InterPro" id="IPR006094">
    <property type="entry name" value="Oxid_FAD_bind_N"/>
</dbReference>
<dbReference type="InterPro" id="IPR036318">
    <property type="entry name" value="FAD-bd_PCMH-like_sf"/>
</dbReference>
<evidence type="ECO:0000313" key="9">
    <source>
        <dbReference type="Proteomes" id="UP001174936"/>
    </source>
</evidence>
<dbReference type="PANTHER" id="PTHR42973">
    <property type="entry name" value="BINDING OXIDOREDUCTASE, PUTATIVE (AFU_ORTHOLOGUE AFUA_1G17690)-RELATED"/>
    <property type="match status" value="1"/>
</dbReference>
<protein>
    <recommendedName>
        <fullName evidence="7">FAD-binding PCMH-type domain-containing protein</fullName>
    </recommendedName>
</protein>
<name>A0AA40CZ59_9PEZI</name>
<evidence type="ECO:0000259" key="7">
    <source>
        <dbReference type="PROSITE" id="PS51387"/>
    </source>
</evidence>
<keyword evidence="9" id="KW-1185">Reference proteome</keyword>
<keyword evidence="5" id="KW-0560">Oxidoreductase</keyword>
<proteinExistence type="inferred from homology"/>
<dbReference type="Proteomes" id="UP001174936">
    <property type="component" value="Unassembled WGS sequence"/>
</dbReference>
<dbReference type="InterPro" id="IPR050416">
    <property type="entry name" value="FAD-linked_Oxidoreductase"/>
</dbReference>
<feature type="region of interest" description="Disordered" evidence="6">
    <location>
        <begin position="1"/>
        <end position="22"/>
    </location>
</feature>
<dbReference type="PROSITE" id="PS51387">
    <property type="entry name" value="FAD_PCMH"/>
    <property type="match status" value="1"/>
</dbReference>
<dbReference type="GO" id="GO:0071949">
    <property type="term" value="F:FAD binding"/>
    <property type="evidence" value="ECO:0007669"/>
    <property type="project" value="InterPro"/>
</dbReference>
<evidence type="ECO:0000256" key="1">
    <source>
        <dbReference type="ARBA" id="ARBA00001974"/>
    </source>
</evidence>
<dbReference type="SUPFAM" id="SSF56176">
    <property type="entry name" value="FAD-binding/transporter-associated domain-like"/>
    <property type="match status" value="1"/>
</dbReference>
<dbReference type="InterPro" id="IPR016169">
    <property type="entry name" value="FAD-bd_PCMH_sub2"/>
</dbReference>
<sequence length="574" mass="62409">MTAGKGGPSSKHPRCKAIPETPSWPRAASWARLNESVNGRLLQPTPPGAVCHPRWPVFDATECAKVNSSWSTYEFHASDPVSVDWNQWANDTCLPWSDYSCSIDGYPKVVLNASIPAHVKAGVVFARKHNIRLVVKSSGHDYVGRSSAPNSLSIWTHYLKKELTFHDSFRPKNCDVEIEGTAVTAGAGAEMIELYAALDTRNQTIVGGGGKTVSLGGYVTGGGHSLLSARYGMAADQVLEVELVTPSGDIVTANECTNPDLFWAVCGGGGSSFGILTSLTLRTHPTPGISSRTVVILNPDQNTSTFDVVAYVLSKFPSLGDSGLSGYSYFFHSFPNPFDNSSTPSLITGMYFILSLQDQPPSTIDTILHPLLSHINTTYPTFQVLTIPEEHPSFYAWYQIHYDTSAAGSDVLVGSRLLSSSALTTNLTQSAAALRQFITPLNFGTAYLVSGKGVHHAVPRGGSNAINPAWRTAYVHATNLAGWSPGNPNEREEAIARLDASLQGLRELAPDSGAYVNEANPYERNWQHVFWGSNYKRLLQIKRSVDPDDVLWCHPCVGNENWEEVNGHLCRIED</sequence>
<evidence type="ECO:0000256" key="4">
    <source>
        <dbReference type="ARBA" id="ARBA00022827"/>
    </source>
</evidence>
<feature type="domain" description="FAD-binding PCMH-type" evidence="7">
    <location>
        <begin position="103"/>
        <end position="286"/>
    </location>
</feature>
<gene>
    <name evidence="8" type="ORF">B0T16DRAFT_315247</name>
</gene>
<dbReference type="Pfam" id="PF01565">
    <property type="entry name" value="FAD_binding_4"/>
    <property type="match status" value="1"/>
</dbReference>
<evidence type="ECO:0000256" key="3">
    <source>
        <dbReference type="ARBA" id="ARBA00022630"/>
    </source>
</evidence>
<keyword evidence="3" id="KW-0285">Flavoprotein</keyword>
<organism evidence="8 9">
    <name type="scientific">Cercophora newfieldiana</name>
    <dbReference type="NCBI Taxonomy" id="92897"/>
    <lineage>
        <taxon>Eukaryota</taxon>
        <taxon>Fungi</taxon>
        <taxon>Dikarya</taxon>
        <taxon>Ascomycota</taxon>
        <taxon>Pezizomycotina</taxon>
        <taxon>Sordariomycetes</taxon>
        <taxon>Sordariomycetidae</taxon>
        <taxon>Sordariales</taxon>
        <taxon>Lasiosphaeriaceae</taxon>
        <taxon>Cercophora</taxon>
    </lineage>
</organism>
<accession>A0AA40CZ59</accession>
<keyword evidence="4" id="KW-0274">FAD</keyword>
<dbReference type="Gene3D" id="3.30.465.10">
    <property type="match status" value="2"/>
</dbReference>
<dbReference type="GO" id="GO:0016491">
    <property type="term" value="F:oxidoreductase activity"/>
    <property type="evidence" value="ECO:0007669"/>
    <property type="project" value="UniProtKB-KW"/>
</dbReference>
<dbReference type="EMBL" id="JAULSV010000001">
    <property type="protein sequence ID" value="KAK0655897.1"/>
    <property type="molecule type" value="Genomic_DNA"/>
</dbReference>
<dbReference type="InterPro" id="IPR016166">
    <property type="entry name" value="FAD-bd_PCMH"/>
</dbReference>
<dbReference type="AlphaFoldDB" id="A0AA40CZ59"/>
<evidence type="ECO:0000256" key="5">
    <source>
        <dbReference type="ARBA" id="ARBA00023002"/>
    </source>
</evidence>
<comment type="caution">
    <text evidence="8">The sequence shown here is derived from an EMBL/GenBank/DDBJ whole genome shotgun (WGS) entry which is preliminary data.</text>
</comment>
<evidence type="ECO:0000256" key="6">
    <source>
        <dbReference type="SAM" id="MobiDB-lite"/>
    </source>
</evidence>
<reference evidence="8" key="1">
    <citation type="submission" date="2023-06" db="EMBL/GenBank/DDBJ databases">
        <title>Genome-scale phylogeny and comparative genomics of the fungal order Sordariales.</title>
        <authorList>
            <consortium name="Lawrence Berkeley National Laboratory"/>
            <person name="Hensen N."/>
            <person name="Bonometti L."/>
            <person name="Westerberg I."/>
            <person name="Brannstrom I.O."/>
            <person name="Guillou S."/>
            <person name="Cros-Aarteil S."/>
            <person name="Calhoun S."/>
            <person name="Haridas S."/>
            <person name="Kuo A."/>
            <person name="Mondo S."/>
            <person name="Pangilinan J."/>
            <person name="Riley R."/>
            <person name="Labutti K."/>
            <person name="Andreopoulos B."/>
            <person name="Lipzen A."/>
            <person name="Chen C."/>
            <person name="Yanf M."/>
            <person name="Daum C."/>
            <person name="Ng V."/>
            <person name="Clum A."/>
            <person name="Steindorff A."/>
            <person name="Ohm R."/>
            <person name="Martin F."/>
            <person name="Silar P."/>
            <person name="Natvig D."/>
            <person name="Lalanne C."/>
            <person name="Gautier V."/>
            <person name="Ament-Velasquez S.L."/>
            <person name="Kruys A."/>
            <person name="Hutchinson M.I."/>
            <person name="Powell A.J."/>
            <person name="Barry K."/>
            <person name="Miller A.N."/>
            <person name="Grigoriev I.V."/>
            <person name="Debuchy R."/>
            <person name="Gladieux P."/>
            <person name="Thoren M.H."/>
            <person name="Johannesson H."/>
        </authorList>
    </citation>
    <scope>NUCLEOTIDE SEQUENCE</scope>
    <source>
        <strain evidence="8">SMH2532-1</strain>
    </source>
</reference>
<comment type="cofactor">
    <cofactor evidence="1">
        <name>FAD</name>
        <dbReference type="ChEBI" id="CHEBI:57692"/>
    </cofactor>
</comment>
<evidence type="ECO:0000313" key="8">
    <source>
        <dbReference type="EMBL" id="KAK0655897.1"/>
    </source>
</evidence>